<dbReference type="AlphaFoldDB" id="A0A366DLE2"/>
<comment type="caution">
    <text evidence="3">The sequence shown here is derived from an EMBL/GenBank/DDBJ whole genome shotgun (WGS) entry which is preliminary data.</text>
</comment>
<keyword evidence="4" id="KW-1185">Reference proteome</keyword>
<dbReference type="Pfam" id="PF00239">
    <property type="entry name" value="Resolvase"/>
    <property type="match status" value="1"/>
</dbReference>
<dbReference type="Pfam" id="PF13408">
    <property type="entry name" value="Zn_ribbon_recom"/>
    <property type="match status" value="1"/>
</dbReference>
<dbReference type="InterPro" id="IPR038109">
    <property type="entry name" value="DNA_bind_recomb_sf"/>
</dbReference>
<reference evidence="3 4" key="1">
    <citation type="submission" date="2018-06" db="EMBL/GenBank/DDBJ databases">
        <title>Genomic Encyclopedia of Type Strains, Phase IV (KMG-IV): sequencing the most valuable type-strain genomes for metagenomic binning, comparative biology and taxonomic classification.</title>
        <authorList>
            <person name="Goeker M."/>
        </authorList>
    </citation>
    <scope>NUCLEOTIDE SEQUENCE [LARGE SCALE GENOMIC DNA]</scope>
    <source>
        <strain evidence="3 4">DSM 25619</strain>
    </source>
</reference>
<dbReference type="PROSITE" id="PS51737">
    <property type="entry name" value="RECOMBINASE_DNA_BIND"/>
    <property type="match status" value="1"/>
</dbReference>
<dbReference type="CDD" id="cd00338">
    <property type="entry name" value="Ser_Recombinase"/>
    <property type="match status" value="1"/>
</dbReference>
<feature type="domain" description="Resolvase/invertase-type recombinase catalytic" evidence="1">
    <location>
        <begin position="18"/>
        <end position="178"/>
    </location>
</feature>
<dbReference type="SUPFAM" id="SSF53041">
    <property type="entry name" value="Resolvase-like"/>
    <property type="match status" value="1"/>
</dbReference>
<dbReference type="Gene3D" id="3.40.50.1390">
    <property type="entry name" value="Resolvase, N-terminal catalytic domain"/>
    <property type="match status" value="1"/>
</dbReference>
<dbReference type="Proteomes" id="UP000252893">
    <property type="component" value="Unassembled WGS sequence"/>
</dbReference>
<dbReference type="Pfam" id="PF07508">
    <property type="entry name" value="Recombinase"/>
    <property type="match status" value="1"/>
</dbReference>
<feature type="domain" description="Recombinase" evidence="2">
    <location>
        <begin position="167"/>
        <end position="310"/>
    </location>
</feature>
<dbReference type="PANTHER" id="PTHR30461:SF23">
    <property type="entry name" value="DNA RECOMBINASE-RELATED"/>
    <property type="match status" value="1"/>
</dbReference>
<dbReference type="PANTHER" id="PTHR30461">
    <property type="entry name" value="DNA-INVERTASE FROM LAMBDOID PROPHAGE"/>
    <property type="match status" value="1"/>
</dbReference>
<dbReference type="InterPro" id="IPR025827">
    <property type="entry name" value="Zn_ribbon_recom_dom"/>
</dbReference>
<organism evidence="3 4">
    <name type="scientific">Pseudochrobactrum asaccharolyticum</name>
    <dbReference type="NCBI Taxonomy" id="354351"/>
    <lineage>
        <taxon>Bacteria</taxon>
        <taxon>Pseudomonadati</taxon>
        <taxon>Pseudomonadota</taxon>
        <taxon>Alphaproteobacteria</taxon>
        <taxon>Hyphomicrobiales</taxon>
        <taxon>Brucellaceae</taxon>
        <taxon>Pseudochrobactrum</taxon>
    </lineage>
</organism>
<proteinExistence type="predicted"/>
<dbReference type="GO" id="GO:0003677">
    <property type="term" value="F:DNA binding"/>
    <property type="evidence" value="ECO:0007669"/>
    <property type="project" value="InterPro"/>
</dbReference>
<dbReference type="SMART" id="SM00857">
    <property type="entry name" value="Resolvase"/>
    <property type="match status" value="1"/>
</dbReference>
<dbReference type="InterPro" id="IPR006119">
    <property type="entry name" value="Resolv_N"/>
</dbReference>
<protein>
    <submittedName>
        <fullName evidence="3">DNA invertase Pin-like site-specific DNA recombinase</fullName>
    </submittedName>
</protein>
<dbReference type="Gene3D" id="3.90.1750.20">
    <property type="entry name" value="Putative Large Serine Recombinase, Chain B, Domain 2"/>
    <property type="match status" value="1"/>
</dbReference>
<dbReference type="InterPro" id="IPR011109">
    <property type="entry name" value="DNA_bind_recombinase_dom"/>
</dbReference>
<gene>
    <name evidence="3" type="ORF">DFR47_1112</name>
</gene>
<evidence type="ECO:0000313" key="4">
    <source>
        <dbReference type="Proteomes" id="UP000252893"/>
    </source>
</evidence>
<accession>A0A366DLE2</accession>
<dbReference type="InterPro" id="IPR050639">
    <property type="entry name" value="SSR_resolvase"/>
</dbReference>
<dbReference type="PROSITE" id="PS51736">
    <property type="entry name" value="RECOMBINASES_3"/>
    <property type="match status" value="1"/>
</dbReference>
<dbReference type="RefSeq" id="WP_113946070.1">
    <property type="nucleotide sequence ID" value="NZ_JBHEEG010000013.1"/>
</dbReference>
<dbReference type="OrthoDB" id="9791494at2"/>
<sequence>MTNFTNQLHKCAGEHMRYIAIYSRYSSTLQNKSSTEDQIRMIKHHVKQQPDWRITNEYQDAAISGADMISRPGIKKLISDAKQKKFDTIVVESLDRLSRDQADITIFYKIMQYYDIKIVTLTEGDITELHIAFNGTMNALYLKDLKAKTKRGLQSCIEQGRSAGSLSYGYRIVYKRNNDGTPKRGLREINHTEAVIIRRIFKEFASGHSPRSIANRLNRAQIRGPRGRLWTETTIRGHKTRGTGIINNELYKGRLIWNRLRYQKHIDTGKRISRLNPNDSWVIKEVPELRIINDETWNDAKKRQENILQANMHVTAAIQSYHKENLLNGRRRPVSLLSGKLNCAECGGLYSIRSAGRFGCSNHYTSKDSCSNKRTILRPNLEKLFLDGLKSLLENNEMIETAQEAFARSVEQLQTDVVTSQTALKTEFARICNEIKALVTAIKGGLFQPSVSTELDHLEIEKNLLSQHLDNQIIEKNISLDEFEKLYFSKLGQLVQCFNHPDTIHVAGEILRSLIDKIVVHPQKARGHVEIQIFGPICSLLNVAEYKTKLPSK</sequence>
<evidence type="ECO:0000259" key="1">
    <source>
        <dbReference type="PROSITE" id="PS51736"/>
    </source>
</evidence>
<dbReference type="InterPro" id="IPR036162">
    <property type="entry name" value="Resolvase-like_N_sf"/>
</dbReference>
<dbReference type="EMBL" id="QNRH01000011">
    <property type="protein sequence ID" value="RBO90907.1"/>
    <property type="molecule type" value="Genomic_DNA"/>
</dbReference>
<dbReference type="GO" id="GO:0000150">
    <property type="term" value="F:DNA strand exchange activity"/>
    <property type="evidence" value="ECO:0007669"/>
    <property type="project" value="InterPro"/>
</dbReference>
<evidence type="ECO:0000313" key="3">
    <source>
        <dbReference type="EMBL" id="RBO90907.1"/>
    </source>
</evidence>
<evidence type="ECO:0000259" key="2">
    <source>
        <dbReference type="PROSITE" id="PS51737"/>
    </source>
</evidence>
<name>A0A366DLE2_9HYPH</name>